<protein>
    <submittedName>
        <fullName evidence="1">Uncharacterized protein</fullName>
    </submittedName>
</protein>
<proteinExistence type="predicted"/>
<dbReference type="EMBL" id="GGEC01055652">
    <property type="protein sequence ID" value="MBX36136.1"/>
    <property type="molecule type" value="Transcribed_RNA"/>
</dbReference>
<dbReference type="AlphaFoldDB" id="A0A2P2N120"/>
<accession>A0A2P2N120</accession>
<evidence type="ECO:0000313" key="1">
    <source>
        <dbReference type="EMBL" id="MBX36136.1"/>
    </source>
</evidence>
<organism evidence="1">
    <name type="scientific">Rhizophora mucronata</name>
    <name type="common">Asiatic mangrove</name>
    <dbReference type="NCBI Taxonomy" id="61149"/>
    <lineage>
        <taxon>Eukaryota</taxon>
        <taxon>Viridiplantae</taxon>
        <taxon>Streptophyta</taxon>
        <taxon>Embryophyta</taxon>
        <taxon>Tracheophyta</taxon>
        <taxon>Spermatophyta</taxon>
        <taxon>Magnoliopsida</taxon>
        <taxon>eudicotyledons</taxon>
        <taxon>Gunneridae</taxon>
        <taxon>Pentapetalae</taxon>
        <taxon>rosids</taxon>
        <taxon>fabids</taxon>
        <taxon>Malpighiales</taxon>
        <taxon>Rhizophoraceae</taxon>
        <taxon>Rhizophora</taxon>
    </lineage>
</organism>
<reference evidence="1" key="1">
    <citation type="submission" date="2018-02" db="EMBL/GenBank/DDBJ databases">
        <title>Rhizophora mucronata_Transcriptome.</title>
        <authorList>
            <person name="Meera S.P."/>
            <person name="Sreeshan A."/>
            <person name="Augustine A."/>
        </authorList>
    </citation>
    <scope>NUCLEOTIDE SEQUENCE</scope>
    <source>
        <tissue evidence="1">Leaf</tissue>
    </source>
</reference>
<sequence>MKIGGTTTTFDFQNYQLEIEHKCPSIHAQIKMHLRCAGTHSLRICVLIELSSM</sequence>
<name>A0A2P2N120_RHIMU</name>